<evidence type="ECO:0000313" key="2">
    <source>
        <dbReference type="Proteomes" id="UP000812287"/>
    </source>
</evidence>
<dbReference type="RefSeq" id="XP_043034503.1">
    <property type="nucleotide sequence ID" value="XM_043177866.1"/>
</dbReference>
<proteinExistence type="predicted"/>
<name>A0A9P8AM83_9AGAR</name>
<gene>
    <name evidence="1" type="ORF">BT62DRAFT_1012030</name>
</gene>
<evidence type="ECO:0000313" key="1">
    <source>
        <dbReference type="EMBL" id="KAG7441003.1"/>
    </source>
</evidence>
<reference evidence="1" key="1">
    <citation type="submission" date="2020-11" db="EMBL/GenBank/DDBJ databases">
        <title>Adaptations for nitrogen fixation in a non-lichenized fungal sporocarp promotes dispersal by wood-feeding termites.</title>
        <authorList>
            <consortium name="DOE Joint Genome Institute"/>
            <person name="Koch R.A."/>
            <person name="Yoon G."/>
            <person name="Arayal U."/>
            <person name="Lail K."/>
            <person name="Amirebrahimi M."/>
            <person name="Labutti K."/>
            <person name="Lipzen A."/>
            <person name="Riley R."/>
            <person name="Barry K."/>
            <person name="Henrissat B."/>
            <person name="Grigoriev I.V."/>
            <person name="Herr J.R."/>
            <person name="Aime M.C."/>
        </authorList>
    </citation>
    <scope>NUCLEOTIDE SEQUENCE</scope>
    <source>
        <strain evidence="1">MCA 3950</strain>
    </source>
</reference>
<keyword evidence="2" id="KW-1185">Reference proteome</keyword>
<dbReference type="GeneID" id="66100153"/>
<accession>A0A9P8AM83</accession>
<dbReference type="Proteomes" id="UP000812287">
    <property type="component" value="Unassembled WGS sequence"/>
</dbReference>
<dbReference type="AlphaFoldDB" id="A0A9P8AM83"/>
<evidence type="ECO:0008006" key="3">
    <source>
        <dbReference type="Google" id="ProtNLM"/>
    </source>
</evidence>
<comment type="caution">
    <text evidence="1">The sequence shown here is derived from an EMBL/GenBank/DDBJ whole genome shotgun (WGS) entry which is preliminary data.</text>
</comment>
<dbReference type="EMBL" id="MU250564">
    <property type="protein sequence ID" value="KAG7441003.1"/>
    <property type="molecule type" value="Genomic_DNA"/>
</dbReference>
<dbReference type="OrthoDB" id="3365698at2759"/>
<organism evidence="1 2">
    <name type="scientific">Guyanagaster necrorhizus</name>
    <dbReference type="NCBI Taxonomy" id="856835"/>
    <lineage>
        <taxon>Eukaryota</taxon>
        <taxon>Fungi</taxon>
        <taxon>Dikarya</taxon>
        <taxon>Basidiomycota</taxon>
        <taxon>Agaricomycotina</taxon>
        <taxon>Agaricomycetes</taxon>
        <taxon>Agaricomycetidae</taxon>
        <taxon>Agaricales</taxon>
        <taxon>Marasmiineae</taxon>
        <taxon>Physalacriaceae</taxon>
        <taxon>Guyanagaster</taxon>
    </lineage>
</organism>
<sequence>MNAQYPVKPQLEIVTCARRGTEFKVELWPENTVVPSLDFNFHLVTFIADSYTGTFFPRTPRLTSILLKAKVSPTAITALPPRFINDLPVELLHEIFLWAIQDDSAIAARVIQSLWTLSYVYHQWRHIATSFPYLWSTVHVGSTRQSLRHSFSISNIEGLSTVLRWSGTTALMRRVEFTDHELAGSYTHVRDLLKTRVSDRVAGNP</sequence>
<protein>
    <recommendedName>
        <fullName evidence="3">F-box domain-containing protein</fullName>
    </recommendedName>
</protein>